<keyword evidence="6" id="KW-0732">Signal</keyword>
<evidence type="ECO:0000256" key="4">
    <source>
        <dbReference type="ARBA" id="ARBA00023118"/>
    </source>
</evidence>
<evidence type="ECO:0000256" key="6">
    <source>
        <dbReference type="SAM" id="SignalP"/>
    </source>
</evidence>
<name>A0A9Y6MC19_9CICH</name>
<evidence type="ECO:0000256" key="5">
    <source>
        <dbReference type="ARBA" id="ARBA00023157"/>
    </source>
</evidence>
<keyword evidence="4" id="KW-0051">Antiviral defense</keyword>
<keyword evidence="7" id="KW-1185">Reference proteome</keyword>
<feature type="chain" id="PRO_5041343084" evidence="6">
    <location>
        <begin position="23"/>
        <end position="208"/>
    </location>
</feature>
<dbReference type="SUPFAM" id="SSF47266">
    <property type="entry name" value="4-helical cytokines"/>
    <property type="match status" value="1"/>
</dbReference>
<keyword evidence="3" id="KW-0964">Secreted</keyword>
<evidence type="ECO:0000256" key="2">
    <source>
        <dbReference type="ARBA" id="ARBA00022514"/>
    </source>
</evidence>
<dbReference type="Gene3D" id="1.20.1250.10">
    <property type="match status" value="1"/>
</dbReference>
<feature type="signal peptide" evidence="6">
    <location>
        <begin position="1"/>
        <end position="22"/>
    </location>
</feature>
<dbReference type="GO" id="GO:0005615">
    <property type="term" value="C:extracellular space"/>
    <property type="evidence" value="ECO:0007669"/>
    <property type="project" value="UniProtKB-KW"/>
</dbReference>
<dbReference type="Pfam" id="PF00143">
    <property type="entry name" value="Interferon"/>
    <property type="match status" value="1"/>
</dbReference>
<organism evidence="7 8">
    <name type="scientific">Pundamilia nyererei</name>
    <dbReference type="NCBI Taxonomy" id="303518"/>
    <lineage>
        <taxon>Eukaryota</taxon>
        <taxon>Metazoa</taxon>
        <taxon>Chordata</taxon>
        <taxon>Craniata</taxon>
        <taxon>Vertebrata</taxon>
        <taxon>Euteleostomi</taxon>
        <taxon>Actinopterygii</taxon>
        <taxon>Neopterygii</taxon>
        <taxon>Teleostei</taxon>
        <taxon>Neoteleostei</taxon>
        <taxon>Acanthomorphata</taxon>
        <taxon>Ovalentaria</taxon>
        <taxon>Cichlomorphae</taxon>
        <taxon>Cichliformes</taxon>
        <taxon>Cichlidae</taxon>
        <taxon>African cichlids</taxon>
        <taxon>Pseudocrenilabrinae</taxon>
        <taxon>Haplochromini</taxon>
        <taxon>Pundamilia</taxon>
    </lineage>
</organism>
<evidence type="ECO:0000256" key="3">
    <source>
        <dbReference type="ARBA" id="ARBA00022525"/>
    </source>
</evidence>
<dbReference type="InterPro" id="IPR000471">
    <property type="entry name" value="Interferon_alpha/beta/delta"/>
</dbReference>
<reference evidence="8" key="1">
    <citation type="submission" date="2025-08" db="UniProtKB">
        <authorList>
            <consortium name="RefSeq"/>
        </authorList>
    </citation>
    <scope>IDENTIFICATION</scope>
</reference>
<dbReference type="GO" id="GO:0051607">
    <property type="term" value="P:defense response to virus"/>
    <property type="evidence" value="ECO:0007669"/>
    <property type="project" value="UniProtKB-KW"/>
</dbReference>
<dbReference type="GeneID" id="106456556"/>
<evidence type="ECO:0000313" key="8">
    <source>
        <dbReference type="RefSeq" id="XP_013771529.1"/>
    </source>
</evidence>
<dbReference type="Proteomes" id="UP000695023">
    <property type="component" value="Unplaced"/>
</dbReference>
<dbReference type="GO" id="GO:0005125">
    <property type="term" value="F:cytokine activity"/>
    <property type="evidence" value="ECO:0007669"/>
    <property type="project" value="UniProtKB-KW"/>
</dbReference>
<accession>A0A9Y6MC19</accession>
<keyword evidence="5" id="KW-1015">Disulfide bond</keyword>
<gene>
    <name evidence="8" type="primary">LOC106456556</name>
</gene>
<evidence type="ECO:0000256" key="1">
    <source>
        <dbReference type="ARBA" id="ARBA00004613"/>
    </source>
</evidence>
<dbReference type="GO" id="GO:0005126">
    <property type="term" value="F:cytokine receptor binding"/>
    <property type="evidence" value="ECO:0007669"/>
    <property type="project" value="InterPro"/>
</dbReference>
<dbReference type="RefSeq" id="XP_013771529.1">
    <property type="nucleotide sequence ID" value="XM_013916075.1"/>
</dbReference>
<keyword evidence="2" id="KW-0202">Cytokine</keyword>
<evidence type="ECO:0000313" key="7">
    <source>
        <dbReference type="Proteomes" id="UP000695023"/>
    </source>
</evidence>
<proteinExistence type="predicted"/>
<sequence length="208" mass="23238">MAPSTVLLILLPLFGLQMMLVAKPTPRCRPLTGRVVTGAHHLLNATGPKFPLHCRPVNANISFPDSTLPTTAANRSQCPRVLWVVYKLLEGMWLTYEEHELPVGDGGVNWDEKKLEEFFTLQDRLQDEGRCVSTRAHLSRTASVIVVSLPSDEEASGLLSSYFSNVTAVIEQQDSAACGWEALRRDVIWVLKSTQQIHRSCFNWSHAQ</sequence>
<comment type="subcellular location">
    <subcellularLocation>
        <location evidence="1">Secreted</location>
    </subcellularLocation>
</comment>
<dbReference type="AlphaFoldDB" id="A0A9Y6MC19"/>
<dbReference type="InterPro" id="IPR009079">
    <property type="entry name" value="4_helix_cytokine-like_core"/>
</dbReference>
<protein>
    <submittedName>
        <fullName evidence="8">Uncharacterized protein LOC106456556</fullName>
    </submittedName>
</protein>